<proteinExistence type="predicted"/>
<feature type="transmembrane region" description="Helical" evidence="8">
    <location>
        <begin position="380"/>
        <end position="398"/>
    </location>
</feature>
<feature type="transmembrane region" description="Helical" evidence="8">
    <location>
        <begin position="143"/>
        <end position="160"/>
    </location>
</feature>
<dbReference type="InterPro" id="IPR038731">
    <property type="entry name" value="RgtA/B/C-like"/>
</dbReference>
<dbReference type="Proteomes" id="UP001204615">
    <property type="component" value="Unassembled WGS sequence"/>
</dbReference>
<keyword evidence="5 8" id="KW-0812">Transmembrane</keyword>
<reference evidence="10 11" key="1">
    <citation type="submission" date="2022-06" db="EMBL/GenBank/DDBJ databases">
        <title>Dyella sp. Sa strain:Sa Genome sequencing.</title>
        <authorList>
            <person name="Park S."/>
        </authorList>
    </citation>
    <scope>NUCLEOTIDE SEQUENCE [LARGE SCALE GENOMIC DNA]</scope>
    <source>
        <strain evidence="10 11">Sa</strain>
    </source>
</reference>
<feature type="transmembrane region" description="Helical" evidence="8">
    <location>
        <begin position="117"/>
        <end position="137"/>
    </location>
</feature>
<feature type="domain" description="Glycosyltransferase RgtA/B/C/D-like" evidence="9">
    <location>
        <begin position="110"/>
        <end position="258"/>
    </location>
</feature>
<protein>
    <submittedName>
        <fullName evidence="10">Glycosyltransferase family 39 protein</fullName>
    </submittedName>
</protein>
<keyword evidence="6 8" id="KW-1133">Transmembrane helix</keyword>
<sequence length="497" mass="55249">MESSQKRKALHPALVGVIVLAFFLKYAAYAFFITPLWVIPDETGHYSYVEDISHGDIPVLGQAQMGEDVTASQFGPNQTPGLNWIAQHPPLYYMLAAPSLVAARAMGLSFESQVRSVRLVSALFGAMTIFGFICLITEATGNGILALACAIFFGCTPMFIQQASGVSHDTLVACLAAWATFWCARWSTTNDFRHAIWCAIFIALGLITKATVLALAIPLYFAMSYRLWHRKSTTTTVLQVIKQASGLWLTMFLPICIWMIRNILLLHHLIPSFDDPSQQHTHVAVGFFEYMHVQPFWQQCLINYVGIFVDWGYKIHALPTAMQVSGFALVYFEATFFLSAMLVLFRILAGRISRRAWVTSIVLAVGATTVIALTKTHAQFAAIDCGTILLALLATVIIRVREISSATGTAWLLVTGSLCVMFLALLLYQQVWAAYYGELRAAQGRYFYPVIPFLAVVLAYPMRGHHLSRAALYASIGAMLVVDNFYLHHVLKFYGQL</sequence>
<feature type="transmembrane region" description="Helical" evidence="8">
    <location>
        <begin position="410"/>
        <end position="434"/>
    </location>
</feature>
<gene>
    <name evidence="10" type="ORF">NC595_05075</name>
</gene>
<feature type="transmembrane region" description="Helical" evidence="8">
    <location>
        <begin position="356"/>
        <end position="374"/>
    </location>
</feature>
<keyword evidence="11" id="KW-1185">Reference proteome</keyword>
<feature type="transmembrane region" description="Helical" evidence="8">
    <location>
        <begin position="194"/>
        <end position="223"/>
    </location>
</feature>
<keyword evidence="3" id="KW-0328">Glycosyltransferase</keyword>
<feature type="transmembrane region" description="Helical" evidence="8">
    <location>
        <begin position="244"/>
        <end position="264"/>
    </location>
</feature>
<dbReference type="EMBL" id="JAMZEK010000001">
    <property type="protein sequence ID" value="MCP1373428.1"/>
    <property type="molecule type" value="Genomic_DNA"/>
</dbReference>
<evidence type="ECO:0000256" key="8">
    <source>
        <dbReference type="SAM" id="Phobius"/>
    </source>
</evidence>
<comment type="subcellular location">
    <subcellularLocation>
        <location evidence="1">Cell membrane</location>
        <topology evidence="1">Multi-pass membrane protein</topology>
    </subcellularLocation>
</comment>
<evidence type="ECO:0000256" key="4">
    <source>
        <dbReference type="ARBA" id="ARBA00022679"/>
    </source>
</evidence>
<evidence type="ECO:0000256" key="2">
    <source>
        <dbReference type="ARBA" id="ARBA00022475"/>
    </source>
</evidence>
<evidence type="ECO:0000256" key="5">
    <source>
        <dbReference type="ARBA" id="ARBA00022692"/>
    </source>
</evidence>
<evidence type="ECO:0000256" key="7">
    <source>
        <dbReference type="ARBA" id="ARBA00023136"/>
    </source>
</evidence>
<evidence type="ECO:0000313" key="11">
    <source>
        <dbReference type="Proteomes" id="UP001204615"/>
    </source>
</evidence>
<comment type="caution">
    <text evidence="10">The sequence shown here is derived from an EMBL/GenBank/DDBJ whole genome shotgun (WGS) entry which is preliminary data.</text>
</comment>
<dbReference type="PANTHER" id="PTHR33908:SF11">
    <property type="entry name" value="MEMBRANE PROTEIN"/>
    <property type="match status" value="1"/>
</dbReference>
<evidence type="ECO:0000256" key="1">
    <source>
        <dbReference type="ARBA" id="ARBA00004651"/>
    </source>
</evidence>
<dbReference type="PANTHER" id="PTHR33908">
    <property type="entry name" value="MANNOSYLTRANSFERASE YKCB-RELATED"/>
    <property type="match status" value="1"/>
</dbReference>
<feature type="transmembrane region" description="Helical" evidence="8">
    <location>
        <begin position="328"/>
        <end position="349"/>
    </location>
</feature>
<feature type="transmembrane region" description="Helical" evidence="8">
    <location>
        <begin position="446"/>
        <end position="463"/>
    </location>
</feature>
<evidence type="ECO:0000313" key="10">
    <source>
        <dbReference type="EMBL" id="MCP1373428.1"/>
    </source>
</evidence>
<keyword evidence="2" id="KW-1003">Cell membrane</keyword>
<feature type="transmembrane region" description="Helical" evidence="8">
    <location>
        <begin position="470"/>
        <end position="487"/>
    </location>
</feature>
<dbReference type="RefSeq" id="WP_253565197.1">
    <property type="nucleotide sequence ID" value="NZ_JAMZEK010000001.1"/>
</dbReference>
<dbReference type="InterPro" id="IPR050297">
    <property type="entry name" value="LipidA_mod_glycosyltrf_83"/>
</dbReference>
<evidence type="ECO:0000259" key="9">
    <source>
        <dbReference type="Pfam" id="PF13231"/>
    </source>
</evidence>
<dbReference type="Pfam" id="PF13231">
    <property type="entry name" value="PMT_2"/>
    <property type="match status" value="1"/>
</dbReference>
<feature type="transmembrane region" description="Helical" evidence="8">
    <location>
        <begin position="12"/>
        <end position="39"/>
    </location>
</feature>
<evidence type="ECO:0000256" key="6">
    <source>
        <dbReference type="ARBA" id="ARBA00022989"/>
    </source>
</evidence>
<accession>A0ABT1FBN3</accession>
<name>A0ABT1FBN3_9GAMM</name>
<evidence type="ECO:0000256" key="3">
    <source>
        <dbReference type="ARBA" id="ARBA00022676"/>
    </source>
</evidence>
<keyword evidence="7 8" id="KW-0472">Membrane</keyword>
<organism evidence="10 11">
    <name type="scientific">Dyella lutea</name>
    <dbReference type="NCBI Taxonomy" id="2950441"/>
    <lineage>
        <taxon>Bacteria</taxon>
        <taxon>Pseudomonadati</taxon>
        <taxon>Pseudomonadota</taxon>
        <taxon>Gammaproteobacteria</taxon>
        <taxon>Lysobacterales</taxon>
        <taxon>Rhodanobacteraceae</taxon>
        <taxon>Dyella</taxon>
    </lineage>
</organism>
<keyword evidence="4" id="KW-0808">Transferase</keyword>